<gene>
    <name evidence="1" type="ORF">HNR61_006158</name>
</gene>
<dbReference type="InterPro" id="IPR019587">
    <property type="entry name" value="Polyketide_cyclase/dehydratase"/>
</dbReference>
<dbReference type="InterPro" id="IPR023393">
    <property type="entry name" value="START-like_dom_sf"/>
</dbReference>
<dbReference type="AlphaFoldDB" id="A0A7W3LUF9"/>
<dbReference type="CDD" id="cd07821">
    <property type="entry name" value="PYR_PYL_RCAR_like"/>
    <property type="match status" value="1"/>
</dbReference>
<proteinExistence type="predicted"/>
<dbReference type="EMBL" id="JACJIA010000009">
    <property type="protein sequence ID" value="MBA8954501.1"/>
    <property type="molecule type" value="Genomic_DNA"/>
</dbReference>
<keyword evidence="2" id="KW-1185">Reference proteome</keyword>
<dbReference type="Proteomes" id="UP000572680">
    <property type="component" value="Unassembled WGS sequence"/>
</dbReference>
<evidence type="ECO:0000313" key="1">
    <source>
        <dbReference type="EMBL" id="MBA8954501.1"/>
    </source>
</evidence>
<accession>A0A7W3LUF9</accession>
<evidence type="ECO:0008006" key="3">
    <source>
        <dbReference type="Google" id="ProtNLM"/>
    </source>
</evidence>
<dbReference type="RefSeq" id="WP_182846570.1">
    <property type="nucleotide sequence ID" value="NZ_BAAALP010000021.1"/>
</dbReference>
<dbReference type="SUPFAM" id="SSF55961">
    <property type="entry name" value="Bet v1-like"/>
    <property type="match status" value="1"/>
</dbReference>
<reference evidence="1 2" key="1">
    <citation type="submission" date="2020-08" db="EMBL/GenBank/DDBJ databases">
        <title>Genomic Encyclopedia of Type Strains, Phase IV (KMG-IV): sequencing the most valuable type-strain genomes for metagenomic binning, comparative biology and taxonomic classification.</title>
        <authorList>
            <person name="Goeker M."/>
        </authorList>
    </citation>
    <scope>NUCLEOTIDE SEQUENCE [LARGE SCALE GENOMIC DNA]</scope>
    <source>
        <strain evidence="1 2">DSM 44197</strain>
    </source>
</reference>
<protein>
    <recommendedName>
        <fullName evidence="3">SRPBCC family protein</fullName>
    </recommendedName>
</protein>
<evidence type="ECO:0000313" key="2">
    <source>
        <dbReference type="Proteomes" id="UP000572680"/>
    </source>
</evidence>
<dbReference type="Pfam" id="PF10604">
    <property type="entry name" value="Polyketide_cyc2"/>
    <property type="match status" value="1"/>
</dbReference>
<sequence length="152" mass="16790">MPYEIEATAASTAAPEVVFKHLAVAEAWSEWGSFPTRARRERAGDEHPNGVGAVRRIPPARERVVLYEPPRRYGYVALSGLPVREYRAEVTLTPHGLGTQITWRGAFEPLVPGTAGLVRVVLGRLLRSFARRVAYHAEHCEPGCPARLPDVV</sequence>
<name>A0A7W3LUF9_ACTNM</name>
<comment type="caution">
    <text evidence="1">The sequence shown here is derived from an EMBL/GenBank/DDBJ whole genome shotgun (WGS) entry which is preliminary data.</text>
</comment>
<dbReference type="Gene3D" id="3.30.530.20">
    <property type="match status" value="1"/>
</dbReference>
<organism evidence="1 2">
    <name type="scientific">Actinomadura namibiensis</name>
    <dbReference type="NCBI Taxonomy" id="182080"/>
    <lineage>
        <taxon>Bacteria</taxon>
        <taxon>Bacillati</taxon>
        <taxon>Actinomycetota</taxon>
        <taxon>Actinomycetes</taxon>
        <taxon>Streptosporangiales</taxon>
        <taxon>Thermomonosporaceae</taxon>
        <taxon>Actinomadura</taxon>
    </lineage>
</organism>